<dbReference type="InterPro" id="IPR036388">
    <property type="entry name" value="WH-like_DNA-bd_sf"/>
</dbReference>
<dbReference type="GO" id="GO:0003713">
    <property type="term" value="F:transcription coactivator activity"/>
    <property type="evidence" value="ECO:0007669"/>
    <property type="project" value="InterPro"/>
</dbReference>
<dbReference type="InterPro" id="IPR001005">
    <property type="entry name" value="SANT/Myb"/>
</dbReference>
<name>A0AAD4JWB5_9MUSC</name>
<keyword evidence="3 9" id="KW-0863">Zinc-finger</keyword>
<keyword evidence="7 8" id="KW-0539">Nucleus</keyword>
<dbReference type="PIRSF" id="PIRSF025024">
    <property type="entry name" value="Transcriptional_adaptor_2"/>
    <property type="match status" value="1"/>
</dbReference>
<dbReference type="PROSITE" id="PS50934">
    <property type="entry name" value="SWIRM"/>
    <property type="match status" value="1"/>
</dbReference>
<dbReference type="Pfam" id="PF22941">
    <property type="entry name" value="TADA2A-like_3rd"/>
    <property type="match status" value="1"/>
</dbReference>
<dbReference type="AlphaFoldDB" id="A0AAD4JWB5"/>
<dbReference type="PROSITE" id="PS50090">
    <property type="entry name" value="MYB_LIKE"/>
    <property type="match status" value="1"/>
</dbReference>
<keyword evidence="2" id="KW-0479">Metal-binding</keyword>
<dbReference type="GO" id="GO:0006338">
    <property type="term" value="P:chromatin remodeling"/>
    <property type="evidence" value="ECO:0007669"/>
    <property type="project" value="TreeGrafter"/>
</dbReference>
<comment type="caution">
    <text evidence="13">The sequence shown here is derived from an EMBL/GenBank/DDBJ whole genome shotgun (WGS) entry which is preliminary data.</text>
</comment>
<evidence type="ECO:0000259" key="10">
    <source>
        <dbReference type="PROSITE" id="PS50090"/>
    </source>
</evidence>
<dbReference type="GO" id="GO:0005634">
    <property type="term" value="C:nucleus"/>
    <property type="evidence" value="ECO:0007669"/>
    <property type="project" value="UniProtKB-SubCell"/>
</dbReference>
<dbReference type="PROSITE" id="PS50135">
    <property type="entry name" value="ZF_ZZ_2"/>
    <property type="match status" value="1"/>
</dbReference>
<evidence type="ECO:0000313" key="13">
    <source>
        <dbReference type="EMBL" id="KAH8360110.1"/>
    </source>
</evidence>
<dbReference type="SUPFAM" id="SSF46689">
    <property type="entry name" value="Homeodomain-like"/>
    <property type="match status" value="2"/>
</dbReference>
<dbReference type="InterPro" id="IPR007526">
    <property type="entry name" value="SWIRM"/>
</dbReference>
<dbReference type="Pfam" id="PF04433">
    <property type="entry name" value="SWIRM"/>
    <property type="match status" value="1"/>
</dbReference>
<keyword evidence="5 8" id="KW-0805">Transcription regulation</keyword>
<feature type="domain" description="SWIRM" evidence="12">
    <location>
        <begin position="440"/>
        <end position="530"/>
    </location>
</feature>
<evidence type="ECO:0000256" key="2">
    <source>
        <dbReference type="ARBA" id="ARBA00022723"/>
    </source>
</evidence>
<dbReference type="InterPro" id="IPR043145">
    <property type="entry name" value="Znf_ZZ_sf"/>
</dbReference>
<dbReference type="FunFam" id="1.10.10.10:FF:000087">
    <property type="entry name" value="Transcriptional adapter 2"/>
    <property type="match status" value="1"/>
</dbReference>
<evidence type="ECO:0000256" key="7">
    <source>
        <dbReference type="ARBA" id="ARBA00023242"/>
    </source>
</evidence>
<evidence type="ECO:0000256" key="3">
    <source>
        <dbReference type="ARBA" id="ARBA00022771"/>
    </source>
</evidence>
<evidence type="ECO:0000256" key="9">
    <source>
        <dbReference type="PROSITE-ProRule" id="PRU00228"/>
    </source>
</evidence>
<dbReference type="InterPro" id="IPR000433">
    <property type="entry name" value="Znf_ZZ"/>
</dbReference>
<protein>
    <recommendedName>
        <fullName evidence="8">Transcriptional adapter</fullName>
    </recommendedName>
</protein>
<keyword evidence="14" id="KW-1185">Reference proteome</keyword>
<evidence type="ECO:0000256" key="4">
    <source>
        <dbReference type="ARBA" id="ARBA00022833"/>
    </source>
</evidence>
<organism evidence="13 14">
    <name type="scientific">Drosophila rubida</name>
    <dbReference type="NCBI Taxonomy" id="30044"/>
    <lineage>
        <taxon>Eukaryota</taxon>
        <taxon>Metazoa</taxon>
        <taxon>Ecdysozoa</taxon>
        <taxon>Arthropoda</taxon>
        <taxon>Hexapoda</taxon>
        <taxon>Insecta</taxon>
        <taxon>Pterygota</taxon>
        <taxon>Neoptera</taxon>
        <taxon>Endopterygota</taxon>
        <taxon>Diptera</taxon>
        <taxon>Brachycera</taxon>
        <taxon>Muscomorpha</taxon>
        <taxon>Ephydroidea</taxon>
        <taxon>Drosophilidae</taxon>
        <taxon>Drosophila</taxon>
    </lineage>
</organism>
<dbReference type="GO" id="GO:0140672">
    <property type="term" value="C:ATAC complex"/>
    <property type="evidence" value="ECO:0007669"/>
    <property type="project" value="UniProtKB-ARBA"/>
</dbReference>
<feature type="domain" description="ZZ-type" evidence="11">
    <location>
        <begin position="85"/>
        <end position="140"/>
    </location>
</feature>
<evidence type="ECO:0000256" key="6">
    <source>
        <dbReference type="ARBA" id="ARBA00023163"/>
    </source>
</evidence>
<dbReference type="CDD" id="cd00167">
    <property type="entry name" value="SANT"/>
    <property type="match status" value="1"/>
</dbReference>
<evidence type="ECO:0000259" key="11">
    <source>
        <dbReference type="PROSITE" id="PS50135"/>
    </source>
</evidence>
<comment type="subcellular location">
    <subcellularLocation>
        <location evidence="1 8">Nucleus</location>
    </subcellularLocation>
</comment>
<dbReference type="InterPro" id="IPR055141">
    <property type="entry name" value="TADA2A_B-like_dom"/>
</dbReference>
<evidence type="ECO:0000256" key="5">
    <source>
        <dbReference type="ARBA" id="ARBA00023015"/>
    </source>
</evidence>
<dbReference type="InterPro" id="IPR041983">
    <property type="entry name" value="ADA2-like_ZZ"/>
</dbReference>
<dbReference type="Gene3D" id="1.10.10.60">
    <property type="entry name" value="Homeodomain-like"/>
    <property type="match status" value="1"/>
</dbReference>
<accession>A0AAD4JWB5</accession>
<feature type="domain" description="Myb-like" evidence="10">
    <location>
        <begin position="148"/>
        <end position="192"/>
    </location>
</feature>
<dbReference type="Gene3D" id="3.30.60.90">
    <property type="match status" value="1"/>
</dbReference>
<dbReference type="Gene3D" id="1.10.10.10">
    <property type="entry name" value="Winged helix-like DNA-binding domain superfamily/Winged helix DNA-binding domain"/>
    <property type="match status" value="1"/>
</dbReference>
<evidence type="ECO:0000313" key="14">
    <source>
        <dbReference type="Proteomes" id="UP001200034"/>
    </source>
</evidence>
<reference evidence="13" key="1">
    <citation type="journal article" date="2021" name="Mol. Ecol. Resour.">
        <title>Phylogenomic analyses of the genus Drosophila reveals genomic signals of climate adaptation.</title>
        <authorList>
            <person name="Li F."/>
            <person name="Rane R.V."/>
            <person name="Luria V."/>
            <person name="Xiong Z."/>
            <person name="Chen J."/>
            <person name="Li Z."/>
            <person name="Catullo R.A."/>
            <person name="Griffin P.C."/>
            <person name="Schiffer M."/>
            <person name="Pearce S."/>
            <person name="Lee S.F."/>
            <person name="McElroy K."/>
            <person name="Stocker A."/>
            <person name="Shirriffs J."/>
            <person name="Cockerell F."/>
            <person name="Coppin C."/>
            <person name="Sgro C.M."/>
            <person name="Karger A."/>
            <person name="Cain J.W."/>
            <person name="Weber J.A."/>
            <person name="Santpere G."/>
            <person name="Kirschner M.W."/>
            <person name="Hoffmann A.A."/>
            <person name="Oakeshott J.G."/>
            <person name="Zhang G."/>
        </authorList>
    </citation>
    <scope>NUCLEOTIDE SEQUENCE</scope>
    <source>
        <strain evidence="13">BGI-SZ-2011g</strain>
    </source>
</reference>
<gene>
    <name evidence="13" type="ORF">KR093_010842</name>
</gene>
<dbReference type="CDD" id="cd02335">
    <property type="entry name" value="ZZ_ADA2"/>
    <property type="match status" value="1"/>
</dbReference>
<evidence type="ECO:0000259" key="12">
    <source>
        <dbReference type="PROSITE" id="PS50934"/>
    </source>
</evidence>
<dbReference type="GO" id="GO:0006357">
    <property type="term" value="P:regulation of transcription by RNA polymerase II"/>
    <property type="evidence" value="ECO:0007669"/>
    <property type="project" value="InterPro"/>
</dbReference>
<dbReference type="GO" id="GO:0008270">
    <property type="term" value="F:zinc ion binding"/>
    <property type="evidence" value="ECO:0007669"/>
    <property type="project" value="UniProtKB-KW"/>
</dbReference>
<evidence type="ECO:0000256" key="8">
    <source>
        <dbReference type="PIRNR" id="PIRNR025024"/>
    </source>
</evidence>
<proteinExistence type="predicted"/>
<dbReference type="InterPro" id="IPR009057">
    <property type="entry name" value="Homeodomain-like_sf"/>
</dbReference>
<dbReference type="PANTHER" id="PTHR12374">
    <property type="entry name" value="TRANSCRIPTIONAL ADAPTOR 2 ADA2 -RELATED"/>
    <property type="match status" value="1"/>
</dbReference>
<keyword evidence="4" id="KW-0862">Zinc</keyword>
<dbReference type="Proteomes" id="UP001200034">
    <property type="component" value="Unassembled WGS sequence"/>
</dbReference>
<dbReference type="SUPFAM" id="SSF57850">
    <property type="entry name" value="RING/U-box"/>
    <property type="match status" value="1"/>
</dbReference>
<evidence type="ECO:0000256" key="1">
    <source>
        <dbReference type="ARBA" id="ARBA00004123"/>
    </source>
</evidence>
<dbReference type="EMBL" id="JAJJHW010003409">
    <property type="protein sequence ID" value="KAH8360110.1"/>
    <property type="molecule type" value="Genomic_DNA"/>
</dbReference>
<dbReference type="Pfam" id="PF25299">
    <property type="entry name" value="ZZ_ADA2"/>
    <property type="match status" value="1"/>
</dbReference>
<keyword evidence="6 8" id="KW-0804">Transcription</keyword>
<dbReference type="PANTHER" id="PTHR12374:SF20">
    <property type="entry name" value="TRANSCRIPTIONAL ADAPTER 2-ALPHA"/>
    <property type="match status" value="1"/>
</dbReference>
<sequence>MSFMNPVDMVDEDAADLQFPKVKLKASQVLQRPHKQQLVPMKFARARSDDATICSTIFYNAQTFHNQMEANVTVDNSPMLTSGHTSESACATCRCNLTEPYIKCSECLDTLLCPQCFARGRETGAHRNNHAYVIIRDDIQVFANEFEWTSRDERTLLQSLRTHGYGNWDAIANTLGGRHSAKEVQRHYNDCFFGGIFERLVGLQHARHCYMPERMPYVFKMRSLEPPRHDDITSVPFKINAGYRCARGDFDTPYDASAEGLLTIMNEQPQMDDDLELPDRELAEELQCALARAYNHRLRERHRRYNIMQKHGLIMPNRTVSWITKYVNVFRSDASCMRFLALMQISEPIEFDLLVESLRYYRHLQSRIHWLHDLRQQGVRTLYGGALYSRLYKQRQHAQREYARQRQNDALDWQQLVHHYEQNQHIEPVPQGSSSRVYMMYPRRKASPMEISDLPGYSKLDAGERTLCSVARLIPQAYLEYKNQLIAEYAKLGNLRLGDARRLIKIDVNKTRQIYDFLVENGHIRPHTYN</sequence>
<dbReference type="InterPro" id="IPR016827">
    <property type="entry name" value="Ada2/TADA2"/>
</dbReference>
<dbReference type="Pfam" id="PF00249">
    <property type="entry name" value="Myb_DNA-binding"/>
    <property type="match status" value="1"/>
</dbReference>
<dbReference type="GO" id="GO:0003682">
    <property type="term" value="F:chromatin binding"/>
    <property type="evidence" value="ECO:0007669"/>
    <property type="project" value="TreeGrafter"/>
</dbReference>